<gene>
    <name evidence="2" type="ORF">Prudu_1102S000100</name>
</gene>
<dbReference type="AlphaFoldDB" id="A0A5H2XUU3"/>
<name>A0A5H2XUU3_PRUDU</name>
<sequence length="75" mass="8584">MSEQVNNTNDGKLFELGVKLRRENSNRFTVGLKKCKKFQHASERVRVALSLLKKPKKHASKGSKGVRSKSCRRRT</sequence>
<keyword evidence="2" id="KW-0645">Protease</keyword>
<protein>
    <submittedName>
        <fullName evidence="2">UB-like protease 1A</fullName>
    </submittedName>
</protein>
<dbReference type="GO" id="GO:0006508">
    <property type="term" value="P:proteolysis"/>
    <property type="evidence" value="ECO:0007669"/>
    <property type="project" value="UniProtKB-KW"/>
</dbReference>
<reference evidence="2" key="1">
    <citation type="journal article" date="2019" name="Science">
        <title>Mutation of a bHLH transcription factor allowed almond domestication.</title>
        <authorList>
            <person name="Sanchez-Perez R."/>
            <person name="Pavan S."/>
            <person name="Mazzeo R."/>
            <person name="Moldovan C."/>
            <person name="Aiese Cigliano R."/>
            <person name="Del Cueto J."/>
            <person name="Ricciardi F."/>
            <person name="Lotti C."/>
            <person name="Ricciardi L."/>
            <person name="Dicenta F."/>
            <person name="Lopez-Marques R.L."/>
            <person name="Lindberg Moller B."/>
        </authorList>
    </citation>
    <scope>NUCLEOTIDE SEQUENCE</scope>
</reference>
<evidence type="ECO:0000256" key="1">
    <source>
        <dbReference type="SAM" id="MobiDB-lite"/>
    </source>
</evidence>
<organism evidence="2">
    <name type="scientific">Prunus dulcis</name>
    <name type="common">Almond</name>
    <name type="synonym">Amygdalus dulcis</name>
    <dbReference type="NCBI Taxonomy" id="3755"/>
    <lineage>
        <taxon>Eukaryota</taxon>
        <taxon>Viridiplantae</taxon>
        <taxon>Streptophyta</taxon>
        <taxon>Embryophyta</taxon>
        <taxon>Tracheophyta</taxon>
        <taxon>Spermatophyta</taxon>
        <taxon>Magnoliopsida</taxon>
        <taxon>eudicotyledons</taxon>
        <taxon>Gunneridae</taxon>
        <taxon>Pentapetalae</taxon>
        <taxon>rosids</taxon>
        <taxon>fabids</taxon>
        <taxon>Rosales</taxon>
        <taxon>Rosaceae</taxon>
        <taxon>Amygdaloideae</taxon>
        <taxon>Amygdaleae</taxon>
        <taxon>Prunus</taxon>
    </lineage>
</organism>
<evidence type="ECO:0000313" key="2">
    <source>
        <dbReference type="EMBL" id="BBN69685.1"/>
    </source>
</evidence>
<dbReference type="GO" id="GO:0008233">
    <property type="term" value="F:peptidase activity"/>
    <property type="evidence" value="ECO:0007669"/>
    <property type="project" value="UniProtKB-KW"/>
</dbReference>
<feature type="region of interest" description="Disordered" evidence="1">
    <location>
        <begin position="52"/>
        <end position="75"/>
    </location>
</feature>
<dbReference type="EMBL" id="AP021439">
    <property type="protein sequence ID" value="BBN69685.1"/>
    <property type="molecule type" value="Genomic_DNA"/>
</dbReference>
<accession>A0A5H2XUU3</accession>
<keyword evidence="2" id="KW-0378">Hydrolase</keyword>
<feature type="compositionally biased region" description="Basic residues" evidence="1">
    <location>
        <begin position="53"/>
        <end position="75"/>
    </location>
</feature>
<proteinExistence type="predicted"/>